<proteinExistence type="predicted"/>
<name>A0ACC0GC28_9ERIC</name>
<evidence type="ECO:0000313" key="1">
    <source>
        <dbReference type="EMBL" id="KAI7998668.1"/>
    </source>
</evidence>
<sequence length="231" mass="25601">MSPNFDNNMMRQYATNVNDQNSGKLPMSADFDNSLMEQFAASVNYQNFKKLPMSSGFDNMMGQSATSVNYQNSTKLLMTLSFNNNLIGQSSTASQEVHQPSNWSRSAVAIRPLHEAQHQSSHWSRAPHRNEAPTGSNCSLHEPTFTLEINSQLQIPERVAPQQTTRDNSHGVAFGGTSSGIAFRGTSSMDSSLFAVPKFLVPRAESRDVGLYRILLLCALLEKNTAQQPRR</sequence>
<accession>A0ACC0GC28</accession>
<dbReference type="EMBL" id="CM045767">
    <property type="protein sequence ID" value="KAI7998668.1"/>
    <property type="molecule type" value="Genomic_DNA"/>
</dbReference>
<protein>
    <submittedName>
        <fullName evidence="1">Uncharacterized protein</fullName>
    </submittedName>
</protein>
<comment type="caution">
    <text evidence="1">The sequence shown here is derived from an EMBL/GenBank/DDBJ whole genome shotgun (WGS) entry which is preliminary data.</text>
</comment>
<keyword evidence="2" id="KW-1185">Reference proteome</keyword>
<gene>
    <name evidence="1" type="ORF">LOK49_LG10G01178</name>
</gene>
<reference evidence="1 2" key="1">
    <citation type="journal article" date="2022" name="Plant J.">
        <title>Chromosome-level genome of Camellia lanceoleosa provides a valuable resource for understanding genome evolution and self-incompatibility.</title>
        <authorList>
            <person name="Gong W."/>
            <person name="Xiao S."/>
            <person name="Wang L."/>
            <person name="Liao Z."/>
            <person name="Chang Y."/>
            <person name="Mo W."/>
            <person name="Hu G."/>
            <person name="Li W."/>
            <person name="Zhao G."/>
            <person name="Zhu H."/>
            <person name="Hu X."/>
            <person name="Ji K."/>
            <person name="Xiang X."/>
            <person name="Song Q."/>
            <person name="Yuan D."/>
            <person name="Jin S."/>
            <person name="Zhang L."/>
        </authorList>
    </citation>
    <scope>NUCLEOTIDE SEQUENCE [LARGE SCALE GENOMIC DNA]</scope>
    <source>
        <strain evidence="1">SQ_2022a</strain>
    </source>
</reference>
<evidence type="ECO:0000313" key="2">
    <source>
        <dbReference type="Proteomes" id="UP001060215"/>
    </source>
</evidence>
<organism evidence="1 2">
    <name type="scientific">Camellia lanceoleosa</name>
    <dbReference type="NCBI Taxonomy" id="1840588"/>
    <lineage>
        <taxon>Eukaryota</taxon>
        <taxon>Viridiplantae</taxon>
        <taxon>Streptophyta</taxon>
        <taxon>Embryophyta</taxon>
        <taxon>Tracheophyta</taxon>
        <taxon>Spermatophyta</taxon>
        <taxon>Magnoliopsida</taxon>
        <taxon>eudicotyledons</taxon>
        <taxon>Gunneridae</taxon>
        <taxon>Pentapetalae</taxon>
        <taxon>asterids</taxon>
        <taxon>Ericales</taxon>
        <taxon>Theaceae</taxon>
        <taxon>Camellia</taxon>
    </lineage>
</organism>
<dbReference type="Proteomes" id="UP001060215">
    <property type="component" value="Chromosome 10"/>
</dbReference>